<gene>
    <name evidence="1" type="ORF">BDM02DRAFT_1542754</name>
</gene>
<name>A0ACB6Z2B1_THEGA</name>
<organism evidence="1 2">
    <name type="scientific">Thelephora ganbajun</name>
    <name type="common">Ganba fungus</name>
    <dbReference type="NCBI Taxonomy" id="370292"/>
    <lineage>
        <taxon>Eukaryota</taxon>
        <taxon>Fungi</taxon>
        <taxon>Dikarya</taxon>
        <taxon>Basidiomycota</taxon>
        <taxon>Agaricomycotina</taxon>
        <taxon>Agaricomycetes</taxon>
        <taxon>Thelephorales</taxon>
        <taxon>Thelephoraceae</taxon>
        <taxon>Thelephora</taxon>
    </lineage>
</organism>
<comment type="caution">
    <text evidence="1">The sequence shown here is derived from an EMBL/GenBank/DDBJ whole genome shotgun (WGS) entry which is preliminary data.</text>
</comment>
<protein>
    <submittedName>
        <fullName evidence="1">Uncharacterized protein</fullName>
    </submittedName>
</protein>
<proteinExistence type="predicted"/>
<keyword evidence="2" id="KW-1185">Reference proteome</keyword>
<accession>A0ACB6Z2B1</accession>
<evidence type="ECO:0000313" key="2">
    <source>
        <dbReference type="Proteomes" id="UP000886501"/>
    </source>
</evidence>
<reference evidence="1" key="2">
    <citation type="journal article" date="2020" name="Nat. Commun.">
        <title>Large-scale genome sequencing of mycorrhizal fungi provides insights into the early evolution of symbiotic traits.</title>
        <authorList>
            <person name="Miyauchi S."/>
            <person name="Kiss E."/>
            <person name="Kuo A."/>
            <person name="Drula E."/>
            <person name="Kohler A."/>
            <person name="Sanchez-Garcia M."/>
            <person name="Morin E."/>
            <person name="Andreopoulos B."/>
            <person name="Barry K.W."/>
            <person name="Bonito G."/>
            <person name="Buee M."/>
            <person name="Carver A."/>
            <person name="Chen C."/>
            <person name="Cichocki N."/>
            <person name="Clum A."/>
            <person name="Culley D."/>
            <person name="Crous P.W."/>
            <person name="Fauchery L."/>
            <person name="Girlanda M."/>
            <person name="Hayes R.D."/>
            <person name="Keri Z."/>
            <person name="LaButti K."/>
            <person name="Lipzen A."/>
            <person name="Lombard V."/>
            <person name="Magnuson J."/>
            <person name="Maillard F."/>
            <person name="Murat C."/>
            <person name="Nolan M."/>
            <person name="Ohm R.A."/>
            <person name="Pangilinan J."/>
            <person name="Pereira M.F."/>
            <person name="Perotto S."/>
            <person name="Peter M."/>
            <person name="Pfister S."/>
            <person name="Riley R."/>
            <person name="Sitrit Y."/>
            <person name="Stielow J.B."/>
            <person name="Szollosi G."/>
            <person name="Zifcakova L."/>
            <person name="Stursova M."/>
            <person name="Spatafora J.W."/>
            <person name="Tedersoo L."/>
            <person name="Vaario L.M."/>
            <person name="Yamada A."/>
            <person name="Yan M."/>
            <person name="Wang P."/>
            <person name="Xu J."/>
            <person name="Bruns T."/>
            <person name="Baldrian P."/>
            <person name="Vilgalys R."/>
            <person name="Dunand C."/>
            <person name="Henrissat B."/>
            <person name="Grigoriev I.V."/>
            <person name="Hibbett D."/>
            <person name="Nagy L.G."/>
            <person name="Martin F.M."/>
        </authorList>
    </citation>
    <scope>NUCLEOTIDE SEQUENCE</scope>
    <source>
        <strain evidence="1">P2</strain>
    </source>
</reference>
<sequence>MCVVLQSSCPKGLQGEHRTIVPFWNNYTIFSPQPYTEHHCETRRSSLSPQPIVVPPPSPSSSSVTTPDDASPIFSFQSTEGSSPTPSAIISDIVPANSTLAIPTRTSVTSDGDTSCYEFSMTYSDVKRDEFLSPPADRGFGYRDRHARGRDNRRRRTKVTLTSTPKSHQQREGSGSPTLVAQGATP</sequence>
<reference evidence="1" key="1">
    <citation type="submission" date="2019-10" db="EMBL/GenBank/DDBJ databases">
        <authorList>
            <consortium name="DOE Joint Genome Institute"/>
            <person name="Kuo A."/>
            <person name="Miyauchi S."/>
            <person name="Kiss E."/>
            <person name="Drula E."/>
            <person name="Kohler A."/>
            <person name="Sanchez-Garcia M."/>
            <person name="Andreopoulos B."/>
            <person name="Barry K.W."/>
            <person name="Bonito G."/>
            <person name="Buee M."/>
            <person name="Carver A."/>
            <person name="Chen C."/>
            <person name="Cichocki N."/>
            <person name="Clum A."/>
            <person name="Culley D."/>
            <person name="Crous P.W."/>
            <person name="Fauchery L."/>
            <person name="Girlanda M."/>
            <person name="Hayes R."/>
            <person name="Keri Z."/>
            <person name="Labutti K."/>
            <person name="Lipzen A."/>
            <person name="Lombard V."/>
            <person name="Magnuson J."/>
            <person name="Maillard F."/>
            <person name="Morin E."/>
            <person name="Murat C."/>
            <person name="Nolan M."/>
            <person name="Ohm R."/>
            <person name="Pangilinan J."/>
            <person name="Pereira M."/>
            <person name="Perotto S."/>
            <person name="Peter M."/>
            <person name="Riley R."/>
            <person name="Sitrit Y."/>
            <person name="Stielow B."/>
            <person name="Szollosi G."/>
            <person name="Zifcakova L."/>
            <person name="Stursova M."/>
            <person name="Spatafora J.W."/>
            <person name="Tedersoo L."/>
            <person name="Vaario L.-M."/>
            <person name="Yamada A."/>
            <person name="Yan M."/>
            <person name="Wang P."/>
            <person name="Xu J."/>
            <person name="Bruns T."/>
            <person name="Baldrian P."/>
            <person name="Vilgalys R."/>
            <person name="Henrissat B."/>
            <person name="Grigoriev I.V."/>
            <person name="Hibbett D."/>
            <person name="Nagy L.G."/>
            <person name="Martin F.M."/>
        </authorList>
    </citation>
    <scope>NUCLEOTIDE SEQUENCE</scope>
    <source>
        <strain evidence="1">P2</strain>
    </source>
</reference>
<dbReference type="EMBL" id="MU118252">
    <property type="protein sequence ID" value="KAF9643276.1"/>
    <property type="molecule type" value="Genomic_DNA"/>
</dbReference>
<evidence type="ECO:0000313" key="1">
    <source>
        <dbReference type="EMBL" id="KAF9643276.1"/>
    </source>
</evidence>
<dbReference type="Proteomes" id="UP000886501">
    <property type="component" value="Unassembled WGS sequence"/>
</dbReference>